<comment type="domain">
    <text evidence="7">The DHHC domain is required for palmitoyltransferase activity.</text>
</comment>
<comment type="catalytic activity">
    <reaction evidence="7">
        <text>L-cysteinyl-[protein] + hexadecanoyl-CoA = S-hexadecanoyl-L-cysteinyl-[protein] + CoA</text>
        <dbReference type="Rhea" id="RHEA:36683"/>
        <dbReference type="Rhea" id="RHEA-COMP:10131"/>
        <dbReference type="Rhea" id="RHEA-COMP:11032"/>
        <dbReference type="ChEBI" id="CHEBI:29950"/>
        <dbReference type="ChEBI" id="CHEBI:57287"/>
        <dbReference type="ChEBI" id="CHEBI:57379"/>
        <dbReference type="ChEBI" id="CHEBI:74151"/>
        <dbReference type="EC" id="2.3.1.225"/>
    </reaction>
</comment>
<dbReference type="InterPro" id="IPR039859">
    <property type="entry name" value="PFA4/ZDH16/20/ERF2-like"/>
</dbReference>
<gene>
    <name evidence="9" type="ORF">EGYM00392_LOCUS36468</name>
</gene>
<dbReference type="PANTHER" id="PTHR12246">
    <property type="entry name" value="PALMITOYLTRANSFERASE ZDHHC16"/>
    <property type="match status" value="1"/>
</dbReference>
<keyword evidence="3 7" id="KW-0812">Transmembrane</keyword>
<evidence type="ECO:0000259" key="8">
    <source>
        <dbReference type="Pfam" id="PF01529"/>
    </source>
</evidence>
<feature type="domain" description="Palmitoyltransferase DHHC" evidence="8">
    <location>
        <begin position="98"/>
        <end position="217"/>
    </location>
</feature>
<reference evidence="9" key="1">
    <citation type="submission" date="2021-01" db="EMBL/GenBank/DDBJ databases">
        <authorList>
            <person name="Corre E."/>
            <person name="Pelletier E."/>
            <person name="Niang G."/>
            <person name="Scheremetjew M."/>
            <person name="Finn R."/>
            <person name="Kale V."/>
            <person name="Holt S."/>
            <person name="Cochrane G."/>
            <person name="Meng A."/>
            <person name="Brown T."/>
            <person name="Cohen L."/>
        </authorList>
    </citation>
    <scope>NUCLEOTIDE SEQUENCE</scope>
    <source>
        <strain evidence="9">NIES-381</strain>
    </source>
</reference>
<keyword evidence="5 7" id="KW-0472">Membrane</keyword>
<keyword evidence="6 7" id="KW-0012">Acyltransferase</keyword>
<dbReference type="InterPro" id="IPR001594">
    <property type="entry name" value="Palmitoyltrfase_DHHC"/>
</dbReference>
<evidence type="ECO:0000256" key="1">
    <source>
        <dbReference type="ARBA" id="ARBA00004141"/>
    </source>
</evidence>
<organism evidence="9">
    <name type="scientific">Eutreptiella gymnastica</name>
    <dbReference type="NCBI Taxonomy" id="73025"/>
    <lineage>
        <taxon>Eukaryota</taxon>
        <taxon>Discoba</taxon>
        <taxon>Euglenozoa</taxon>
        <taxon>Euglenida</taxon>
        <taxon>Spirocuta</taxon>
        <taxon>Euglenophyceae</taxon>
        <taxon>Eutreptiales</taxon>
        <taxon>Eutreptiaceae</taxon>
        <taxon>Eutreptiella</taxon>
    </lineage>
</organism>
<feature type="transmembrane region" description="Helical" evidence="7">
    <location>
        <begin position="29"/>
        <end position="50"/>
    </location>
</feature>
<dbReference type="EC" id="2.3.1.225" evidence="7"/>
<comment type="similarity">
    <text evidence="7">Belongs to the DHHC palmitoyltransferase family.</text>
</comment>
<keyword evidence="4 7" id="KW-1133">Transmembrane helix</keyword>
<sequence>MAVVAVSITLLIGTPVVYLWVLLPILCPIGGLPWCLAVVSFIWAAGNLALNYTLCVRTSPGHPTAPAQAPAAPPEVRGESGAHAVQGDQAAPARWAPTCTTCHVVKPARAHHCSICQRCVLRMDHHCAFINACVGYYNYRFFLRMLWYLSLTCLHILVALGLHEWGVRSPNATLGMLLQLEAWQTPLLLVSAVFFTAGLLFTALHTYLLLTNRTCVELAAGLGRPGGSPYDLGWRSNVLQVFGSLPWLGCVCLPMWGPLPDPEGLQSVGIDDEALV</sequence>
<evidence type="ECO:0000256" key="3">
    <source>
        <dbReference type="ARBA" id="ARBA00022692"/>
    </source>
</evidence>
<name>A0A7S1NKB1_9EUGL</name>
<dbReference type="EMBL" id="HBGA01097736">
    <property type="protein sequence ID" value="CAD9025340.1"/>
    <property type="molecule type" value="Transcribed_RNA"/>
</dbReference>
<feature type="transmembrane region" description="Helical" evidence="7">
    <location>
        <begin position="146"/>
        <end position="167"/>
    </location>
</feature>
<evidence type="ECO:0000313" key="9">
    <source>
        <dbReference type="EMBL" id="CAD9025340.1"/>
    </source>
</evidence>
<keyword evidence="2 7" id="KW-0808">Transferase</keyword>
<protein>
    <recommendedName>
        <fullName evidence="7">Palmitoyltransferase</fullName>
        <ecNumber evidence="7">2.3.1.225</ecNumber>
    </recommendedName>
</protein>
<dbReference type="PROSITE" id="PS50216">
    <property type="entry name" value="DHHC"/>
    <property type="match status" value="1"/>
</dbReference>
<evidence type="ECO:0000256" key="2">
    <source>
        <dbReference type="ARBA" id="ARBA00022679"/>
    </source>
</evidence>
<evidence type="ECO:0000256" key="6">
    <source>
        <dbReference type="ARBA" id="ARBA00023315"/>
    </source>
</evidence>
<dbReference type="Pfam" id="PF01529">
    <property type="entry name" value="DHHC"/>
    <property type="match status" value="1"/>
</dbReference>
<dbReference type="AlphaFoldDB" id="A0A7S1NKB1"/>
<accession>A0A7S1NKB1</accession>
<feature type="transmembrane region" description="Helical" evidence="7">
    <location>
        <begin position="187"/>
        <end position="210"/>
    </location>
</feature>
<evidence type="ECO:0000256" key="4">
    <source>
        <dbReference type="ARBA" id="ARBA00022989"/>
    </source>
</evidence>
<dbReference type="GO" id="GO:0016020">
    <property type="term" value="C:membrane"/>
    <property type="evidence" value="ECO:0007669"/>
    <property type="project" value="UniProtKB-SubCell"/>
</dbReference>
<dbReference type="GO" id="GO:0019706">
    <property type="term" value="F:protein-cysteine S-palmitoyltransferase activity"/>
    <property type="evidence" value="ECO:0007669"/>
    <property type="project" value="UniProtKB-EC"/>
</dbReference>
<proteinExistence type="inferred from homology"/>
<evidence type="ECO:0000256" key="5">
    <source>
        <dbReference type="ARBA" id="ARBA00023136"/>
    </source>
</evidence>
<comment type="subcellular location">
    <subcellularLocation>
        <location evidence="1">Membrane</location>
        <topology evidence="1">Multi-pass membrane protein</topology>
    </subcellularLocation>
</comment>
<evidence type="ECO:0000256" key="7">
    <source>
        <dbReference type="RuleBase" id="RU079119"/>
    </source>
</evidence>